<dbReference type="GO" id="GO:0008270">
    <property type="term" value="F:zinc ion binding"/>
    <property type="evidence" value="ECO:0007669"/>
    <property type="project" value="UniProtKB-UniRule"/>
</dbReference>
<keyword evidence="7 8" id="KW-0694">RNA-binding</keyword>
<feature type="compositionally biased region" description="Basic and acidic residues" evidence="9">
    <location>
        <begin position="118"/>
        <end position="132"/>
    </location>
</feature>
<keyword evidence="4 8" id="KW-0255">Endonuclease</keyword>
<feature type="region of interest" description="Disordered" evidence="9">
    <location>
        <begin position="789"/>
        <end position="1054"/>
    </location>
</feature>
<evidence type="ECO:0000256" key="1">
    <source>
        <dbReference type="ARBA" id="ARBA00022490"/>
    </source>
</evidence>
<feature type="binding site" evidence="8">
    <location>
        <position position="619"/>
    </location>
    <ligand>
        <name>Mg(2+)</name>
        <dbReference type="ChEBI" id="CHEBI:18420"/>
        <note>catalytic</note>
    </ligand>
</feature>
<comment type="subunit">
    <text evidence="8">Homotetramer formed by a dimer of dimers.</text>
</comment>
<keyword evidence="3 8" id="KW-0479">Metal-binding</keyword>
<feature type="compositionally biased region" description="Basic and acidic residues" evidence="9">
    <location>
        <begin position="845"/>
        <end position="855"/>
    </location>
</feature>
<dbReference type="GO" id="GO:0019843">
    <property type="term" value="F:rRNA binding"/>
    <property type="evidence" value="ECO:0007669"/>
    <property type="project" value="UniProtKB-KW"/>
</dbReference>
<keyword evidence="6 8" id="KW-0460">Magnesium</keyword>
<dbReference type="GO" id="GO:0009898">
    <property type="term" value="C:cytoplasmic side of plasma membrane"/>
    <property type="evidence" value="ECO:0007669"/>
    <property type="project" value="UniProtKB-UniRule"/>
</dbReference>
<evidence type="ECO:0000259" key="10">
    <source>
        <dbReference type="Pfam" id="PF10150"/>
    </source>
</evidence>
<dbReference type="InterPro" id="IPR048583">
    <property type="entry name" value="RNase_E_G_thioredoxin-like"/>
</dbReference>
<dbReference type="EC" id="3.1.26.12" evidence="8"/>
<keyword evidence="8" id="KW-0819">tRNA processing</keyword>
<feature type="compositionally biased region" description="Low complexity" evidence="9">
    <location>
        <begin position="181"/>
        <end position="192"/>
    </location>
</feature>
<dbReference type="GO" id="GO:0000049">
    <property type="term" value="F:tRNA binding"/>
    <property type="evidence" value="ECO:0007669"/>
    <property type="project" value="UniProtKB-KW"/>
</dbReference>
<evidence type="ECO:0000256" key="7">
    <source>
        <dbReference type="ARBA" id="ARBA00022884"/>
    </source>
</evidence>
<evidence type="ECO:0000256" key="6">
    <source>
        <dbReference type="ARBA" id="ARBA00022842"/>
    </source>
</evidence>
<feature type="region of interest" description="Required for zinc-mediated homotetramerization and catalytic activity" evidence="8">
    <location>
        <begin position="677"/>
        <end position="680"/>
    </location>
</feature>
<evidence type="ECO:0000313" key="12">
    <source>
        <dbReference type="EMBL" id="BAU92569.1"/>
    </source>
</evidence>
<reference evidence="12 13" key="1">
    <citation type="journal article" date="2016" name="Genome Announc.">
        <title>Complete Genome Sequence of Methylobacterium populi P-1M, Isolated from Pink-Pigmented Household Biofilm.</title>
        <authorList>
            <person name="Morohoshi T."/>
            <person name="Ikeda T."/>
        </authorList>
    </citation>
    <scope>NUCLEOTIDE SEQUENCE [LARGE SCALE GENOMIC DNA]</scope>
    <source>
        <strain evidence="12 13">P-1M</strain>
    </source>
</reference>
<dbReference type="NCBIfam" id="TIGR00757">
    <property type="entry name" value="RNaseEG"/>
    <property type="match status" value="1"/>
</dbReference>
<feature type="compositionally biased region" description="Low complexity" evidence="9">
    <location>
        <begin position="989"/>
        <end position="1031"/>
    </location>
</feature>
<dbReference type="GO" id="GO:0000287">
    <property type="term" value="F:magnesium ion binding"/>
    <property type="evidence" value="ECO:0007669"/>
    <property type="project" value="UniProtKB-UniRule"/>
</dbReference>
<keyword evidence="1 8" id="KW-0963">Cytoplasm</keyword>
<comment type="catalytic activity">
    <reaction evidence="8">
        <text>Endonucleolytic cleavage of single-stranded RNA in A- and U-rich regions.</text>
        <dbReference type="EC" id="3.1.26.12"/>
    </reaction>
</comment>
<feature type="binding site" evidence="8">
    <location>
        <position position="680"/>
    </location>
    <ligand>
        <name>Zn(2+)</name>
        <dbReference type="ChEBI" id="CHEBI:29105"/>
        <note>ligand shared between dimeric partners</note>
    </ligand>
</feature>
<keyword evidence="8" id="KW-0862">Zinc</keyword>
<accession>A0A160PGW2</accession>
<comment type="cofactor">
    <cofactor evidence="8">
        <name>Mg(2+)</name>
        <dbReference type="ChEBI" id="CHEBI:18420"/>
    </cofactor>
    <text evidence="8">Binds 1 Mg(2+) ion per subunit.</text>
</comment>
<comment type="cofactor">
    <cofactor evidence="8">
        <name>Zn(2+)</name>
        <dbReference type="ChEBI" id="CHEBI:29105"/>
    </cofactor>
    <text evidence="8">Binds 2 Zn(2+) ions per homotetramer.</text>
</comment>
<keyword evidence="2 8" id="KW-0540">Nuclease</keyword>
<dbReference type="GO" id="GO:0006402">
    <property type="term" value="P:mRNA catabolic process"/>
    <property type="evidence" value="ECO:0007669"/>
    <property type="project" value="UniProtKB-UniRule"/>
</dbReference>
<feature type="compositionally biased region" description="Basic and acidic residues" evidence="9">
    <location>
        <begin position="926"/>
        <end position="937"/>
    </location>
</feature>
<gene>
    <name evidence="8" type="primary">rne</name>
    <name evidence="12" type="ORF">MPPM_3964</name>
</gene>
<comment type="similarity">
    <text evidence="8">Belongs to the RNase E/G family. RNase E subfamily.</text>
</comment>
<keyword evidence="8" id="KW-0997">Cell inner membrane</keyword>
<feature type="domain" description="RNase E/G thioredoxin-like" evidence="11">
    <location>
        <begin position="676"/>
        <end position="761"/>
    </location>
</feature>
<keyword evidence="8" id="KW-0698">rRNA processing</keyword>
<name>A0A160PGW2_9HYPH</name>
<evidence type="ECO:0000313" key="13">
    <source>
        <dbReference type="Proteomes" id="UP000218288"/>
    </source>
</evidence>
<comment type="subcellular location">
    <subcellularLocation>
        <location evidence="8">Cytoplasm</location>
    </subcellularLocation>
    <subcellularLocation>
        <location evidence="8">Cell inner membrane</location>
        <topology evidence="8">Peripheral membrane protein</topology>
        <orientation evidence="8">Cytoplasmic side</orientation>
    </subcellularLocation>
</comment>
<dbReference type="Pfam" id="PF20833">
    <property type="entry name" value="RNase_E_G_Thio"/>
    <property type="match status" value="1"/>
</dbReference>
<dbReference type="GO" id="GO:0006364">
    <property type="term" value="P:rRNA processing"/>
    <property type="evidence" value="ECO:0007669"/>
    <property type="project" value="UniProtKB-UniRule"/>
</dbReference>
<dbReference type="GO" id="GO:0008033">
    <property type="term" value="P:tRNA processing"/>
    <property type="evidence" value="ECO:0007669"/>
    <property type="project" value="UniProtKB-UniRule"/>
</dbReference>
<feature type="compositionally biased region" description="Acidic residues" evidence="9">
    <location>
        <begin position="814"/>
        <end position="826"/>
    </location>
</feature>
<organism evidence="12 13">
    <name type="scientific">Methylorubrum populi</name>
    <dbReference type="NCBI Taxonomy" id="223967"/>
    <lineage>
        <taxon>Bacteria</taxon>
        <taxon>Pseudomonadati</taxon>
        <taxon>Pseudomonadota</taxon>
        <taxon>Alphaproteobacteria</taxon>
        <taxon>Hyphomicrobiales</taxon>
        <taxon>Methylobacteriaceae</taxon>
        <taxon>Methylorubrum</taxon>
    </lineage>
</organism>
<dbReference type="RefSeq" id="WP_096486483.1">
    <property type="nucleotide sequence ID" value="NZ_AP014809.1"/>
</dbReference>
<protein>
    <recommendedName>
        <fullName evidence="8">Ribonuclease E</fullName>
        <shortName evidence="8">RNase E</shortName>
        <ecNumber evidence="8">3.1.26.12</ecNumber>
    </recommendedName>
</protein>
<feature type="binding site" evidence="8">
    <location>
        <position position="576"/>
    </location>
    <ligand>
        <name>Mg(2+)</name>
        <dbReference type="ChEBI" id="CHEBI:18420"/>
        <note>catalytic</note>
    </ligand>
</feature>
<dbReference type="GO" id="GO:0008995">
    <property type="term" value="F:ribonuclease E activity"/>
    <property type="evidence" value="ECO:0007669"/>
    <property type="project" value="UniProtKB-EC"/>
</dbReference>
<evidence type="ECO:0000256" key="4">
    <source>
        <dbReference type="ARBA" id="ARBA00022759"/>
    </source>
</evidence>
<evidence type="ECO:0000256" key="3">
    <source>
        <dbReference type="ARBA" id="ARBA00022723"/>
    </source>
</evidence>
<feature type="compositionally biased region" description="Acidic residues" evidence="9">
    <location>
        <begin position="789"/>
        <end position="804"/>
    </location>
</feature>
<dbReference type="InterPro" id="IPR019307">
    <property type="entry name" value="RNA-bd_AU-1/RNase_E/G"/>
</dbReference>
<feature type="compositionally biased region" description="Acidic residues" evidence="9">
    <location>
        <begin position="285"/>
        <end position="332"/>
    </location>
</feature>
<feature type="binding site" evidence="8">
    <location>
        <position position="677"/>
    </location>
    <ligand>
        <name>Zn(2+)</name>
        <dbReference type="ChEBI" id="CHEBI:29105"/>
        <note>ligand shared between dimeric partners</note>
    </ligand>
</feature>
<feature type="compositionally biased region" description="Basic residues" evidence="9">
    <location>
        <begin position="913"/>
        <end position="925"/>
    </location>
</feature>
<evidence type="ECO:0000259" key="11">
    <source>
        <dbReference type="Pfam" id="PF20833"/>
    </source>
</evidence>
<feature type="compositionally biased region" description="Basic residues" evidence="9">
    <location>
        <begin position="831"/>
        <end position="841"/>
    </location>
</feature>
<feature type="domain" description="RNA-binding protein AU-1/Ribonuclease E/G" evidence="10">
    <location>
        <begin position="394"/>
        <end position="664"/>
    </location>
</feature>
<feature type="compositionally biased region" description="Low complexity" evidence="9">
    <location>
        <begin position="879"/>
        <end position="890"/>
    </location>
</feature>
<keyword evidence="8" id="KW-0820">tRNA-binding</keyword>
<comment type="function">
    <text evidence="8">Endoribonuclease that plays a central role in RNA processing and decay. Required for the maturation of 5S and 16S rRNAs and the majority of tRNAs. Also involved in the degradation of most mRNAs.</text>
</comment>
<dbReference type="Gene3D" id="3.40.1260.20">
    <property type="entry name" value="Ribonuclease E, catalytic domain"/>
    <property type="match status" value="1"/>
</dbReference>
<evidence type="ECO:0000256" key="9">
    <source>
        <dbReference type="SAM" id="MobiDB-lite"/>
    </source>
</evidence>
<proteinExistence type="inferred from homology"/>
<keyword evidence="5 8" id="KW-0378">Hydrolase</keyword>
<feature type="compositionally biased region" description="Low complexity" evidence="9">
    <location>
        <begin position="204"/>
        <end position="236"/>
    </location>
</feature>
<dbReference type="PANTHER" id="PTHR30001:SF1">
    <property type="entry name" value="RIBONUCLEASE E_G-LIKE PROTEIN, CHLOROPLASTIC"/>
    <property type="match status" value="1"/>
</dbReference>
<dbReference type="InterPro" id="IPR004659">
    <property type="entry name" value="RNase_E/G"/>
</dbReference>
<sequence>MANNKMLIDATHPEETRVVTVQGSRVEEFDFEAANRRPLRGNIYLAKVTRVEPSLQAAFVEYGGNRHGFLAFNEIHPDYYQIPMADRLALIEAEAREEEEHREREERRPPRGRRSRGRRAEARGSRHDDTVKSQEAVAETVSENDAIPGEGQAADAPAPEAIEAVRAALVEERPLGDEPAESNPESSAEPAADGASAPVETGGDASASLPEAALAPGAPEGDAAAEPAAESAEAAATQTATVEPSDIAAISEAPNPPVEAADSAEAAETVEPQPVAASAPVSETVETDEDEDSDDESDEDEDEEDDEDSDDDESDDDDDDADDEEEDEESEDGEARVAQVGGAGDALAEIPERPRAYRRHYKIQEVIKRRQIILVQVVKEERGTKGAALTTYLSLAGRYSVLMPNTGRGGGISRKITSAADRKRLKEVVADLDVPEGMGIILRTAGASRTKPEIKRDFEYLMRLWESVRELTLSSTAPALVYEEGSLIKRAIRDLYNKDLDEVLVSGEDAYREAKDFMRMLMPGQSKVVKPYRDPTPIFARYGVEQQLDAMFSTHVALRSGGYLVINPTEALVSIDVNSGRATREHDIEDTALKTNLEAAEEVARQVRLRDLAGLVVIDFIDMEEKRNNRAVEKRLNEALKNDRARIQVGRISPFGLLEMSRQRIRTGVLESSSIPCAHCGGSGFVRATSSVALHILRSIEEALLKSSSHNLVLRTRTEVALYILNQKRAHLYDLEQRFQVAITISADERLTATSAFQLERGEPAVKQIGPATGVRAVAISPVYEAEEFEDELVESLEGEESETASETASESSAETDAEGTAEGSEEGGGRRRRRRRRRGGRSSGEGEARARNESGDESGDENGIDSEDGVEDGEDAPEAGSEVAEAVEAGAERDETASEAAEAGDDAEGNGRRRRRGRRGGRGRGRTEARNDRSDTDPDSEQASEANEIPSEAHPEETASDALPVGPEEPVSDADVSTVSLAAENGSAAERPPVAPAPEAEPIRAEAVAEAATEAAAPEPAPEPVAVVLTPPDPNRPKRAGWWSRTKAALTGE</sequence>
<feature type="compositionally biased region" description="Acidic residues" evidence="9">
    <location>
        <begin position="856"/>
        <end position="878"/>
    </location>
</feature>
<feature type="region of interest" description="Disordered" evidence="9">
    <location>
        <begin position="96"/>
        <end position="351"/>
    </location>
</feature>
<feature type="compositionally biased region" description="Basic and acidic residues" evidence="9">
    <location>
        <begin position="98"/>
        <end position="109"/>
    </location>
</feature>
<evidence type="ECO:0000256" key="5">
    <source>
        <dbReference type="ARBA" id="ARBA00022801"/>
    </source>
</evidence>
<dbReference type="SUPFAM" id="SSF50249">
    <property type="entry name" value="Nucleic acid-binding proteins"/>
    <property type="match status" value="1"/>
</dbReference>
<dbReference type="Gene3D" id="2.40.50.140">
    <property type="entry name" value="Nucleic acid-binding proteins"/>
    <property type="match status" value="2"/>
</dbReference>
<dbReference type="HAMAP" id="MF_00970">
    <property type="entry name" value="RNase_E"/>
    <property type="match status" value="1"/>
</dbReference>
<evidence type="ECO:0000256" key="2">
    <source>
        <dbReference type="ARBA" id="ARBA00022722"/>
    </source>
</evidence>
<evidence type="ECO:0000256" key="8">
    <source>
        <dbReference type="HAMAP-Rule" id="MF_00970"/>
    </source>
</evidence>
<dbReference type="InterPro" id="IPR028878">
    <property type="entry name" value="RNase_E"/>
</dbReference>
<dbReference type="EMBL" id="AP014809">
    <property type="protein sequence ID" value="BAU92569.1"/>
    <property type="molecule type" value="Genomic_DNA"/>
</dbReference>
<dbReference type="Pfam" id="PF10150">
    <property type="entry name" value="RNase_E_G"/>
    <property type="match status" value="1"/>
</dbReference>
<dbReference type="GO" id="GO:0005737">
    <property type="term" value="C:cytoplasm"/>
    <property type="evidence" value="ECO:0007669"/>
    <property type="project" value="UniProtKB-SubCell"/>
</dbReference>
<dbReference type="PANTHER" id="PTHR30001">
    <property type="entry name" value="RIBONUCLEASE"/>
    <property type="match status" value="1"/>
</dbReference>
<keyword evidence="8" id="KW-1003">Cell membrane</keyword>
<dbReference type="InterPro" id="IPR012340">
    <property type="entry name" value="NA-bd_OB-fold"/>
</dbReference>
<keyword evidence="8" id="KW-0699">rRNA-binding</keyword>
<dbReference type="AlphaFoldDB" id="A0A160PGW2"/>
<keyword evidence="8" id="KW-0472">Membrane</keyword>
<dbReference type="Proteomes" id="UP000218288">
    <property type="component" value="Chromosome"/>
</dbReference>
<feature type="compositionally biased region" description="Low complexity" evidence="9">
    <location>
        <begin position="148"/>
        <end position="164"/>
    </location>
</feature>
<dbReference type="OrthoDB" id="9804278at2"/>